<evidence type="ECO:0000259" key="1">
    <source>
        <dbReference type="PROSITE" id="PS50097"/>
    </source>
</evidence>
<dbReference type="PANTHER" id="PTHR47843">
    <property type="entry name" value="BTB DOMAIN-CONTAINING PROTEIN-RELATED"/>
    <property type="match status" value="1"/>
</dbReference>
<name>S8ARY8_DACHA</name>
<protein>
    <recommendedName>
        <fullName evidence="1">BTB domain-containing protein</fullName>
    </recommendedName>
</protein>
<evidence type="ECO:0000313" key="2">
    <source>
        <dbReference type="EMBL" id="EPS45745.1"/>
    </source>
</evidence>
<dbReference type="EMBL" id="AQGS01000003">
    <property type="protein sequence ID" value="EPS45745.1"/>
    <property type="molecule type" value="Genomic_DNA"/>
</dbReference>
<feature type="domain" description="BTB" evidence="1">
    <location>
        <begin position="13"/>
        <end position="85"/>
    </location>
</feature>
<evidence type="ECO:0000313" key="3">
    <source>
        <dbReference type="Proteomes" id="UP000015100"/>
    </source>
</evidence>
<dbReference type="OMA" id="QYICIST"/>
<dbReference type="Proteomes" id="UP000015100">
    <property type="component" value="Unassembled WGS sequence"/>
</dbReference>
<reference evidence="3" key="2">
    <citation type="submission" date="2013-04" db="EMBL/GenBank/DDBJ databases">
        <title>Genomic mechanisms accounting for the adaptation to parasitism in nematode-trapping fungi.</title>
        <authorList>
            <person name="Ahren D.G."/>
        </authorList>
    </citation>
    <scope>NUCLEOTIDE SEQUENCE [LARGE SCALE GENOMIC DNA]</scope>
    <source>
        <strain evidence="3">CBS 200.50</strain>
    </source>
</reference>
<dbReference type="SMART" id="SM00225">
    <property type="entry name" value="BTB"/>
    <property type="match status" value="1"/>
</dbReference>
<dbReference type="InterPro" id="IPR011333">
    <property type="entry name" value="SKP1/BTB/POZ_sf"/>
</dbReference>
<dbReference type="PROSITE" id="PS50097">
    <property type="entry name" value="BTB"/>
    <property type="match status" value="1"/>
</dbReference>
<dbReference type="SUPFAM" id="SSF54695">
    <property type="entry name" value="POZ domain"/>
    <property type="match status" value="1"/>
</dbReference>
<dbReference type="Pfam" id="PF00651">
    <property type="entry name" value="BTB"/>
    <property type="match status" value="1"/>
</dbReference>
<proteinExistence type="predicted"/>
<dbReference type="InterPro" id="IPR000210">
    <property type="entry name" value="BTB/POZ_dom"/>
</dbReference>
<organism evidence="2 3">
    <name type="scientific">Dactylellina haptotyla (strain CBS 200.50)</name>
    <name type="common">Nematode-trapping fungus</name>
    <name type="synonym">Monacrosporium haptotylum</name>
    <dbReference type="NCBI Taxonomy" id="1284197"/>
    <lineage>
        <taxon>Eukaryota</taxon>
        <taxon>Fungi</taxon>
        <taxon>Dikarya</taxon>
        <taxon>Ascomycota</taxon>
        <taxon>Pezizomycotina</taxon>
        <taxon>Orbiliomycetes</taxon>
        <taxon>Orbiliales</taxon>
        <taxon>Orbiliaceae</taxon>
        <taxon>Dactylellina</taxon>
    </lineage>
</organism>
<sequence>MPIAAPLYSTDFTDCVLSIGDPEKPVKYEVHRHILCVQSPVFKAGLTNEKFKESTSREFSLPESSAAAMDYILSWMYKSPVELPNNMRTPEDYDLLNEILRDVDYLQVEDIKQELVSRISQYICISTGAAEARAATLRLLDAVYCHGGKLKEHSINGYLDNIRAAGRFQDFAEYVFHLEDPNTEFLQSLCSALFKYVDRQTTQAMNRNKIRQFGR</sequence>
<keyword evidence="3" id="KW-1185">Reference proteome</keyword>
<dbReference type="PANTHER" id="PTHR47843:SF7">
    <property type="entry name" value="BTB DOMAIN-CONTAINING PROTEIN"/>
    <property type="match status" value="1"/>
</dbReference>
<dbReference type="CDD" id="cd18186">
    <property type="entry name" value="BTB_POZ_ZBTB_KLHL-like"/>
    <property type="match status" value="1"/>
</dbReference>
<dbReference type="Gene3D" id="3.30.710.10">
    <property type="entry name" value="Potassium Channel Kv1.1, Chain A"/>
    <property type="match status" value="1"/>
</dbReference>
<dbReference type="HOGENOM" id="CLU_086089_0_0_1"/>
<dbReference type="OrthoDB" id="194443at2759"/>
<comment type="caution">
    <text evidence="2">The sequence shown here is derived from an EMBL/GenBank/DDBJ whole genome shotgun (WGS) entry which is preliminary data.</text>
</comment>
<accession>S8ARY8</accession>
<dbReference type="AlphaFoldDB" id="S8ARY8"/>
<reference evidence="2 3" key="1">
    <citation type="journal article" date="2013" name="PLoS Genet.">
        <title>Genomic mechanisms accounting for the adaptation to parasitism in nematode-trapping fungi.</title>
        <authorList>
            <person name="Meerupati T."/>
            <person name="Andersson K.M."/>
            <person name="Friman E."/>
            <person name="Kumar D."/>
            <person name="Tunlid A."/>
            <person name="Ahren D."/>
        </authorList>
    </citation>
    <scope>NUCLEOTIDE SEQUENCE [LARGE SCALE GENOMIC DNA]</scope>
    <source>
        <strain evidence="2 3">CBS 200.50</strain>
    </source>
</reference>
<gene>
    <name evidence="2" type="ORF">H072_199</name>
</gene>